<dbReference type="Proteomes" id="UP000289200">
    <property type="component" value="Unassembled WGS sequence"/>
</dbReference>
<keyword evidence="4" id="KW-1185">Reference proteome</keyword>
<proteinExistence type="inferred from homology"/>
<organism evidence="3 4">
    <name type="scientific">Rhodoplanes serenus</name>
    <dbReference type="NCBI Taxonomy" id="200615"/>
    <lineage>
        <taxon>Bacteria</taxon>
        <taxon>Pseudomonadati</taxon>
        <taxon>Pseudomonadota</taxon>
        <taxon>Alphaproteobacteria</taxon>
        <taxon>Hyphomicrobiales</taxon>
        <taxon>Nitrobacteraceae</taxon>
        <taxon>Rhodoplanes</taxon>
    </lineage>
</organism>
<dbReference type="InterPro" id="IPR005064">
    <property type="entry name" value="BUG"/>
</dbReference>
<dbReference type="RefSeq" id="WP_129608583.1">
    <property type="nucleotide sequence ID" value="NZ_UWOC01000130.1"/>
</dbReference>
<evidence type="ECO:0000256" key="1">
    <source>
        <dbReference type="ARBA" id="ARBA00006987"/>
    </source>
</evidence>
<dbReference type="EMBL" id="UWOC01000130">
    <property type="protein sequence ID" value="VCU08486.1"/>
    <property type="molecule type" value="Genomic_DNA"/>
</dbReference>
<sequence>MTVPTPLPSTPVRSPAALFRRGGPPRRRGVGPLGLALAVAVLLLAATGAERADAQPGDAAVRMVVPMAAGGPADLIARHLAERLREPLGAKVIIENKPGANGATGAAAVSTAEPDGRTLLLATSGLFTITPHLDKKSSLDVATDLTPISLVVVNGTALVVRTALPAGNVAELIALSKSSAKPLSLGSAGFGNILHLYVELLKEATKTDFLHVPYRGVAPAMTDAIAGTIEGLFADLPAALPQIQGGTMKAIGLVGESRSKAAPDIPTIAEQGFPGVTGASWFGLFGPAKMDPALAAKIAEKVRVALSDPTLVAAFEAMGAQPTPTTPAEFTARIARDRAHWGRVIADRNIKLDN</sequence>
<gene>
    <name evidence="3" type="ORF">RHODGE_RHODGE_01655</name>
</gene>
<dbReference type="SUPFAM" id="SSF53850">
    <property type="entry name" value="Periplasmic binding protein-like II"/>
    <property type="match status" value="1"/>
</dbReference>
<dbReference type="Pfam" id="PF03401">
    <property type="entry name" value="TctC"/>
    <property type="match status" value="1"/>
</dbReference>
<dbReference type="PANTHER" id="PTHR42928">
    <property type="entry name" value="TRICARBOXYLATE-BINDING PROTEIN"/>
    <property type="match status" value="1"/>
</dbReference>
<dbReference type="InterPro" id="IPR042100">
    <property type="entry name" value="Bug_dom1"/>
</dbReference>
<dbReference type="Gene3D" id="3.40.190.10">
    <property type="entry name" value="Periplasmic binding protein-like II"/>
    <property type="match status" value="1"/>
</dbReference>
<dbReference type="Gene3D" id="3.40.190.150">
    <property type="entry name" value="Bordetella uptake gene, domain 1"/>
    <property type="match status" value="1"/>
</dbReference>
<evidence type="ECO:0000313" key="4">
    <source>
        <dbReference type="Proteomes" id="UP000289200"/>
    </source>
</evidence>
<dbReference type="OrthoDB" id="7375033at2"/>
<comment type="similarity">
    <text evidence="1">Belongs to the UPF0065 (bug) family.</text>
</comment>
<dbReference type="PANTHER" id="PTHR42928:SF5">
    <property type="entry name" value="BLR1237 PROTEIN"/>
    <property type="match status" value="1"/>
</dbReference>
<feature type="region of interest" description="Disordered" evidence="2">
    <location>
        <begin position="1"/>
        <end position="25"/>
    </location>
</feature>
<dbReference type="AlphaFoldDB" id="A0A3S4BVN5"/>
<name>A0A3S4BVN5_9BRAD</name>
<evidence type="ECO:0008006" key="5">
    <source>
        <dbReference type="Google" id="ProtNLM"/>
    </source>
</evidence>
<comment type="caution">
    <text evidence="3">The sequence shown here is derived from an EMBL/GenBank/DDBJ whole genome shotgun (WGS) entry which is preliminary data.</text>
</comment>
<protein>
    <recommendedName>
        <fullName evidence="5">ABC transporter substrate-binding protein</fullName>
    </recommendedName>
</protein>
<reference evidence="4" key="1">
    <citation type="submission" date="2018-10" db="EMBL/GenBank/DDBJ databases">
        <authorList>
            <person name="Peiro R."/>
            <person name="Begona"/>
            <person name="Cbmso G."/>
            <person name="Lopez M."/>
            <person name="Gonzalez S."/>
            <person name="Sacristan E."/>
            <person name="Castillo E."/>
        </authorList>
    </citation>
    <scope>NUCLEOTIDE SEQUENCE [LARGE SCALE GENOMIC DNA]</scope>
</reference>
<dbReference type="PIRSF" id="PIRSF017082">
    <property type="entry name" value="YflP"/>
    <property type="match status" value="1"/>
</dbReference>
<evidence type="ECO:0000313" key="3">
    <source>
        <dbReference type="EMBL" id="VCU08486.1"/>
    </source>
</evidence>
<dbReference type="CDD" id="cd07012">
    <property type="entry name" value="PBP2_Bug_TTT"/>
    <property type="match status" value="1"/>
</dbReference>
<accession>A0A3S4BVN5</accession>
<evidence type="ECO:0000256" key="2">
    <source>
        <dbReference type="SAM" id="MobiDB-lite"/>
    </source>
</evidence>